<reference evidence="1 2" key="1">
    <citation type="journal article" date="2012" name="J. Bacteriol.">
        <title>Genome sequence of the soybean symbiont Sinorhizobium fredii HH103.</title>
        <authorList>
            <person name="Weidner S."/>
            <person name="Becker A."/>
            <person name="Bonilla I."/>
            <person name="Jaenicke S."/>
            <person name="Lloret J."/>
            <person name="Margaret I."/>
            <person name="Puhler A."/>
            <person name="Ruiz-Sainz J.E."/>
            <person name="Schneiker-Bekel S."/>
            <person name="Szczepanowski R."/>
            <person name="Vinardell J.M."/>
            <person name="Zehner S."/>
            <person name="Gottfert M."/>
        </authorList>
    </citation>
    <scope>NUCLEOTIDE SEQUENCE [LARGE SCALE GENOMIC DNA]</scope>
    <source>
        <strain evidence="1 2">HH103</strain>
    </source>
</reference>
<accession>G9A6F1</accession>
<protein>
    <submittedName>
        <fullName evidence="1">Uncharacterized protein</fullName>
    </submittedName>
</protein>
<dbReference type="HOGENOM" id="CLU_1873759_0_0_5"/>
<gene>
    <name evidence="1" type="ordered locus">SFHH103_01333</name>
</gene>
<dbReference type="EMBL" id="HE616890">
    <property type="protein sequence ID" value="CCE95831.1"/>
    <property type="molecule type" value="Genomic_DNA"/>
</dbReference>
<dbReference type="Proteomes" id="UP000007735">
    <property type="component" value="Chromosome"/>
</dbReference>
<evidence type="ECO:0000313" key="1">
    <source>
        <dbReference type="EMBL" id="CCE95831.1"/>
    </source>
</evidence>
<dbReference type="AlphaFoldDB" id="G9A6F1"/>
<dbReference type="STRING" id="1117943.SFHH103_01333"/>
<proteinExistence type="predicted"/>
<name>G9A6F1_SINF1</name>
<dbReference type="KEGG" id="sfh:SFHH103_01333"/>
<sequence>MNTDRGARLYNRPRFSRLFGAESPIRLMWPRASARLSRSNRLSREFNCRGFVLRPFGDRDRGAEYEDWQSQRAEELEHLKPPRAPCFRIVNHLLSAMSHLKNAGDGSRKASTGQSLWEHALGVRARSSVPGQPSDR</sequence>
<evidence type="ECO:0000313" key="2">
    <source>
        <dbReference type="Proteomes" id="UP000007735"/>
    </source>
</evidence>
<organism evidence="1 2">
    <name type="scientific">Sinorhizobium fredii (strain HH103)</name>
    <dbReference type="NCBI Taxonomy" id="1117943"/>
    <lineage>
        <taxon>Bacteria</taxon>
        <taxon>Pseudomonadati</taxon>
        <taxon>Pseudomonadota</taxon>
        <taxon>Alphaproteobacteria</taxon>
        <taxon>Hyphomicrobiales</taxon>
        <taxon>Rhizobiaceae</taxon>
        <taxon>Sinorhizobium/Ensifer group</taxon>
        <taxon>Sinorhizobium</taxon>
    </lineage>
</organism>